<keyword evidence="3" id="KW-0560">Oxidoreductase</keyword>
<dbReference type="Proteomes" id="UP000076603">
    <property type="component" value="Unassembled WGS sequence"/>
</dbReference>
<dbReference type="InterPro" id="IPR003777">
    <property type="entry name" value="XdhC_CoxI"/>
</dbReference>
<dbReference type="NCBIfam" id="NF045664">
    <property type="entry name" value="XdhC_rel_AOR"/>
    <property type="match status" value="1"/>
</dbReference>
<dbReference type="EMBL" id="LWAE01000008">
    <property type="protein sequence ID" value="KZL89524.1"/>
    <property type="molecule type" value="Genomic_DNA"/>
</dbReference>
<protein>
    <submittedName>
        <fullName evidence="3">Putative xanthine dehydrogenase subunit A</fullName>
        <ecNumber evidence="3">1.17.1.4</ecNumber>
    </submittedName>
</protein>
<evidence type="ECO:0000259" key="1">
    <source>
        <dbReference type="Pfam" id="PF02625"/>
    </source>
</evidence>
<dbReference type="PANTHER" id="PTHR30388">
    <property type="entry name" value="ALDEHYDE OXIDOREDUCTASE MOLYBDENUM COFACTOR ASSEMBLY PROTEIN"/>
    <property type="match status" value="1"/>
</dbReference>
<gene>
    <name evidence="3" type="primary">pucA_2</name>
    <name evidence="3" type="ORF">CLMAG_50150</name>
</gene>
<dbReference type="Pfam" id="PF02625">
    <property type="entry name" value="XdhC_CoxI"/>
    <property type="match status" value="1"/>
</dbReference>
<dbReference type="STRING" id="1121326.CLMAG_50150"/>
<sequence length="348" mass="39319">MKDLYEIIYEFLDRKESFVLATILEKFGSAPREQGTKMIIEKDFSIIGTIGGGIFEAMAIKLASKVFQSGNSIVRDFSLTNEGASALGAACGGEVKLLLEYIDFNDNKMLEIYRKASEIKRKGINFTFVTKIPEEGKAIKGIDKWICTEIGFFGEENDTVQSIFGKIRENFKNTAFEKVNKDGEEYLIEPIFNHETVYILGAGHVAQKIVDITKMLDFKTVVLDDREEFSNRERFKNADEVKVIPCFDNLLNYIKVDCRSYIIIVTRGHAFDKDALAQMLKTDAKYIGMIGSKTKRDFVYECLMNEGYSVRDLEKVHCPIGLPISAQTPEEIAVSIAAELVKTRRALI</sequence>
<dbReference type="GO" id="GO:0004854">
    <property type="term" value="F:xanthine dehydrogenase activity"/>
    <property type="evidence" value="ECO:0007669"/>
    <property type="project" value="UniProtKB-EC"/>
</dbReference>
<name>A0A162R6X8_9CLOT</name>
<evidence type="ECO:0000313" key="4">
    <source>
        <dbReference type="Proteomes" id="UP000076603"/>
    </source>
</evidence>
<feature type="domain" description="XdhC- CoxI" evidence="1">
    <location>
        <begin position="12"/>
        <end position="77"/>
    </location>
</feature>
<feature type="domain" description="XdhC Rossmann" evidence="2">
    <location>
        <begin position="197"/>
        <end position="340"/>
    </location>
</feature>
<dbReference type="PATRIC" id="fig|1121326.3.peg.5079"/>
<dbReference type="Gene3D" id="3.40.50.720">
    <property type="entry name" value="NAD(P)-binding Rossmann-like Domain"/>
    <property type="match status" value="1"/>
</dbReference>
<dbReference type="InterPro" id="IPR052698">
    <property type="entry name" value="MoCofactor_Util/Proc"/>
</dbReference>
<keyword evidence="4" id="KW-1185">Reference proteome</keyword>
<reference evidence="3 4" key="1">
    <citation type="submission" date="2016-04" db="EMBL/GenBank/DDBJ databases">
        <title>Genome sequence of Clostridium magnum DSM 2767.</title>
        <authorList>
            <person name="Poehlein A."/>
            <person name="Uhlig R."/>
            <person name="Fischer R."/>
            <person name="Bahl H."/>
            <person name="Daniel R."/>
        </authorList>
    </citation>
    <scope>NUCLEOTIDE SEQUENCE [LARGE SCALE GENOMIC DNA]</scope>
    <source>
        <strain evidence="3 4">DSM 2767</strain>
    </source>
</reference>
<organism evidence="3 4">
    <name type="scientific">Clostridium magnum DSM 2767</name>
    <dbReference type="NCBI Taxonomy" id="1121326"/>
    <lineage>
        <taxon>Bacteria</taxon>
        <taxon>Bacillati</taxon>
        <taxon>Bacillota</taxon>
        <taxon>Clostridia</taxon>
        <taxon>Eubacteriales</taxon>
        <taxon>Clostridiaceae</taxon>
        <taxon>Clostridium</taxon>
    </lineage>
</organism>
<dbReference type="OrthoDB" id="9773039at2"/>
<dbReference type="Pfam" id="PF13478">
    <property type="entry name" value="XdhC_C"/>
    <property type="match status" value="1"/>
</dbReference>
<dbReference type="RefSeq" id="WP_066628569.1">
    <property type="nucleotide sequence ID" value="NZ_FQXL01000007.1"/>
</dbReference>
<proteinExistence type="predicted"/>
<accession>A0A162R6X8</accession>
<dbReference type="EC" id="1.17.1.4" evidence="3"/>
<dbReference type="AlphaFoldDB" id="A0A162R6X8"/>
<dbReference type="InterPro" id="IPR027051">
    <property type="entry name" value="XdhC_Rossmann_dom"/>
</dbReference>
<evidence type="ECO:0000259" key="2">
    <source>
        <dbReference type="Pfam" id="PF13478"/>
    </source>
</evidence>
<evidence type="ECO:0000313" key="3">
    <source>
        <dbReference type="EMBL" id="KZL89524.1"/>
    </source>
</evidence>
<dbReference type="PANTHER" id="PTHR30388:SF6">
    <property type="entry name" value="XANTHINE DEHYDROGENASE SUBUNIT A-RELATED"/>
    <property type="match status" value="1"/>
</dbReference>
<comment type="caution">
    <text evidence="3">The sequence shown here is derived from an EMBL/GenBank/DDBJ whole genome shotgun (WGS) entry which is preliminary data.</text>
</comment>